<dbReference type="GO" id="GO:0006355">
    <property type="term" value="P:regulation of DNA-templated transcription"/>
    <property type="evidence" value="ECO:0007669"/>
    <property type="project" value="InterPro"/>
</dbReference>
<dbReference type="InterPro" id="IPR036388">
    <property type="entry name" value="WH-like_DNA-bd_sf"/>
</dbReference>
<dbReference type="Pfam" id="PF00486">
    <property type="entry name" value="Trans_reg_C"/>
    <property type="match status" value="1"/>
</dbReference>
<dbReference type="FunFam" id="3.40.50.2300:FF:000001">
    <property type="entry name" value="DNA-binding response regulator PhoB"/>
    <property type="match status" value="1"/>
</dbReference>
<dbReference type="PANTHER" id="PTHR48111">
    <property type="entry name" value="REGULATOR OF RPOS"/>
    <property type="match status" value="1"/>
</dbReference>
<keyword evidence="2 8" id="KW-0597">Phosphoprotein</keyword>
<reference evidence="12 13" key="1">
    <citation type="submission" date="2019-12" db="EMBL/GenBank/DDBJ databases">
        <title>Genome sequenceing of Clostridium bovifaecis.</title>
        <authorList>
            <person name="Yao Y."/>
        </authorList>
    </citation>
    <scope>NUCLEOTIDE SEQUENCE [LARGE SCALE GENOMIC DNA]</scope>
    <source>
        <strain evidence="12 13">BXX</strain>
    </source>
</reference>
<dbReference type="CDD" id="cd17574">
    <property type="entry name" value="REC_OmpR"/>
    <property type="match status" value="1"/>
</dbReference>
<sequence length="236" mass="27217">MALVTKKGVCRINEYHILVEDEERMRKLLRDYFKSSGFDILEGENGVKALDLFKNNKIDLVILDIMMPYMDGWTVCTRIRKSSDIPIIMLTAKGEEEDKLLGYELGVDDYVTKPFSPKVLVAKAKALLKRSGVEAKTETRIKDFNGLEINQLSHEVKIDGEEIQLSPKEYDLLIFFANNEEISLSRDVILDKVWGFDYYGGLRTVDTHVKRLREKLKHKADYIVTVRGSGYKFEVR</sequence>
<dbReference type="AlphaFoldDB" id="A0A6I6F3U9"/>
<dbReference type="InterPro" id="IPR001867">
    <property type="entry name" value="OmpR/PhoB-type_DNA-bd"/>
</dbReference>
<keyword evidence="5 9" id="KW-0238">DNA-binding</keyword>
<evidence type="ECO:0000256" key="9">
    <source>
        <dbReference type="PROSITE-ProRule" id="PRU01091"/>
    </source>
</evidence>
<dbReference type="SUPFAM" id="SSF46894">
    <property type="entry name" value="C-terminal effector domain of the bipartite response regulators"/>
    <property type="match status" value="1"/>
</dbReference>
<dbReference type="InterPro" id="IPR016032">
    <property type="entry name" value="Sig_transdc_resp-reg_C-effctor"/>
</dbReference>
<dbReference type="Pfam" id="PF00072">
    <property type="entry name" value="Response_reg"/>
    <property type="match status" value="1"/>
</dbReference>
<evidence type="ECO:0000256" key="5">
    <source>
        <dbReference type="ARBA" id="ARBA00023125"/>
    </source>
</evidence>
<dbReference type="CDD" id="cd00383">
    <property type="entry name" value="trans_reg_C"/>
    <property type="match status" value="1"/>
</dbReference>
<evidence type="ECO:0000256" key="4">
    <source>
        <dbReference type="ARBA" id="ARBA00023015"/>
    </source>
</evidence>
<organism evidence="12 13">
    <name type="scientific">Clostridium bovifaecis</name>
    <dbReference type="NCBI Taxonomy" id="2184719"/>
    <lineage>
        <taxon>Bacteria</taxon>
        <taxon>Bacillati</taxon>
        <taxon>Bacillota</taxon>
        <taxon>Clostridia</taxon>
        <taxon>Eubacteriales</taxon>
        <taxon>Clostridiaceae</taxon>
        <taxon>Clostridium</taxon>
    </lineage>
</organism>
<keyword evidence="13" id="KW-1185">Reference proteome</keyword>
<dbReference type="SUPFAM" id="SSF52172">
    <property type="entry name" value="CheY-like"/>
    <property type="match status" value="1"/>
</dbReference>
<feature type="DNA-binding region" description="OmpR/PhoB-type" evidence="9">
    <location>
        <begin position="139"/>
        <end position="235"/>
    </location>
</feature>
<dbReference type="Gene3D" id="3.40.50.2300">
    <property type="match status" value="1"/>
</dbReference>
<dbReference type="GO" id="GO:0000156">
    <property type="term" value="F:phosphorelay response regulator activity"/>
    <property type="evidence" value="ECO:0007669"/>
    <property type="project" value="TreeGrafter"/>
</dbReference>
<dbReference type="InterPro" id="IPR011006">
    <property type="entry name" value="CheY-like_superfamily"/>
</dbReference>
<dbReference type="Gene3D" id="6.10.250.690">
    <property type="match status" value="1"/>
</dbReference>
<evidence type="ECO:0000256" key="1">
    <source>
        <dbReference type="ARBA" id="ARBA00018672"/>
    </source>
</evidence>
<dbReference type="FunFam" id="1.10.10.10:FF:000018">
    <property type="entry name" value="DNA-binding response regulator ResD"/>
    <property type="match status" value="1"/>
</dbReference>
<proteinExistence type="predicted"/>
<evidence type="ECO:0000259" key="10">
    <source>
        <dbReference type="PROSITE" id="PS50110"/>
    </source>
</evidence>
<dbReference type="PANTHER" id="PTHR48111:SF73">
    <property type="entry name" value="ALKALINE PHOSPHATASE SYNTHESIS TRANSCRIPTIONAL REGULATORY PROTEIN PHOP"/>
    <property type="match status" value="1"/>
</dbReference>
<feature type="domain" description="Response regulatory" evidence="10">
    <location>
        <begin position="15"/>
        <end position="128"/>
    </location>
</feature>
<evidence type="ECO:0000259" key="11">
    <source>
        <dbReference type="PROSITE" id="PS51755"/>
    </source>
</evidence>
<evidence type="ECO:0000256" key="2">
    <source>
        <dbReference type="ARBA" id="ARBA00022553"/>
    </source>
</evidence>
<dbReference type="GO" id="GO:0005829">
    <property type="term" value="C:cytosol"/>
    <property type="evidence" value="ECO:0007669"/>
    <property type="project" value="TreeGrafter"/>
</dbReference>
<evidence type="ECO:0000313" key="12">
    <source>
        <dbReference type="EMBL" id="QGU95864.1"/>
    </source>
</evidence>
<evidence type="ECO:0000313" key="13">
    <source>
        <dbReference type="Proteomes" id="UP000422764"/>
    </source>
</evidence>
<keyword evidence="4" id="KW-0805">Transcription regulation</keyword>
<evidence type="ECO:0000256" key="7">
    <source>
        <dbReference type="ARBA" id="ARBA00024867"/>
    </source>
</evidence>
<accession>A0A6I6F3U9</accession>
<dbReference type="InterPro" id="IPR039420">
    <property type="entry name" value="WalR-like"/>
</dbReference>
<feature type="modified residue" description="4-aspartylphosphate" evidence="8">
    <location>
        <position position="64"/>
    </location>
</feature>
<protein>
    <recommendedName>
        <fullName evidence="1">Stage 0 sporulation protein A homolog</fullName>
    </recommendedName>
</protein>
<comment type="function">
    <text evidence="7">May play the central regulatory role in sporulation. It may be an element of the effector pathway responsible for the activation of sporulation genes in response to nutritional stress. Spo0A may act in concert with spo0H (a sigma factor) to control the expression of some genes that are critical to the sporulation process.</text>
</comment>
<keyword evidence="6" id="KW-0804">Transcription</keyword>
<feature type="domain" description="OmpR/PhoB-type" evidence="11">
    <location>
        <begin position="139"/>
        <end position="235"/>
    </location>
</feature>
<dbReference type="SMART" id="SM00862">
    <property type="entry name" value="Trans_reg_C"/>
    <property type="match status" value="1"/>
</dbReference>
<dbReference type="InterPro" id="IPR001789">
    <property type="entry name" value="Sig_transdc_resp-reg_receiver"/>
</dbReference>
<gene>
    <name evidence="12" type="ORF">GOM49_12840</name>
</gene>
<dbReference type="GO" id="GO:0000976">
    <property type="term" value="F:transcription cis-regulatory region binding"/>
    <property type="evidence" value="ECO:0007669"/>
    <property type="project" value="TreeGrafter"/>
</dbReference>
<evidence type="ECO:0000256" key="3">
    <source>
        <dbReference type="ARBA" id="ARBA00023012"/>
    </source>
</evidence>
<dbReference type="GO" id="GO:0032993">
    <property type="term" value="C:protein-DNA complex"/>
    <property type="evidence" value="ECO:0007669"/>
    <property type="project" value="TreeGrafter"/>
</dbReference>
<name>A0A6I6F3U9_9CLOT</name>
<dbReference type="Gene3D" id="1.10.10.10">
    <property type="entry name" value="Winged helix-like DNA-binding domain superfamily/Winged helix DNA-binding domain"/>
    <property type="match status" value="1"/>
</dbReference>
<evidence type="ECO:0000256" key="8">
    <source>
        <dbReference type="PROSITE-ProRule" id="PRU00169"/>
    </source>
</evidence>
<dbReference type="SMART" id="SM00448">
    <property type="entry name" value="REC"/>
    <property type="match status" value="1"/>
</dbReference>
<dbReference type="Proteomes" id="UP000422764">
    <property type="component" value="Chromosome"/>
</dbReference>
<dbReference type="PROSITE" id="PS51755">
    <property type="entry name" value="OMPR_PHOB"/>
    <property type="match status" value="1"/>
</dbReference>
<keyword evidence="3" id="KW-0902">Two-component regulatory system</keyword>
<evidence type="ECO:0000256" key="6">
    <source>
        <dbReference type="ARBA" id="ARBA00023163"/>
    </source>
</evidence>
<dbReference type="EMBL" id="CP046522">
    <property type="protein sequence ID" value="QGU95864.1"/>
    <property type="molecule type" value="Genomic_DNA"/>
</dbReference>
<dbReference type="PROSITE" id="PS50110">
    <property type="entry name" value="RESPONSE_REGULATORY"/>
    <property type="match status" value="1"/>
</dbReference>